<reference evidence="1 2" key="1">
    <citation type="submission" date="2015-12" db="EMBL/GenBank/DDBJ databases">
        <authorList>
            <person name="Shamseldin A."/>
            <person name="Moawad H."/>
            <person name="Abd El-Rahim W.M."/>
            <person name="Sadowsky M.J."/>
        </authorList>
    </citation>
    <scope>NUCLEOTIDE SEQUENCE [LARGE SCALE GENOMIC DNA]</scope>
    <source>
        <strain evidence="1 2">S43</strain>
    </source>
</reference>
<accession>A0A2N4T077</accession>
<comment type="caution">
    <text evidence="1">The sequence shown here is derived from an EMBL/GenBank/DDBJ whole genome shotgun (WGS) entry which is preliminary data.</text>
</comment>
<evidence type="ECO:0000313" key="2">
    <source>
        <dbReference type="Proteomes" id="UP000234632"/>
    </source>
</evidence>
<dbReference type="RefSeq" id="WP_101851374.1">
    <property type="nucleotide sequence ID" value="NZ_LOMZ01000001.1"/>
</dbReference>
<sequence>MRIYQGADRTVVLLSEPVADGSRLLINHVEEIVDEVANRYLDGDIGMATWIDLWPQDYGLRRSMASPRSDISNIVLRRDDERPYGRRWADPQWVPMDLEELTSVLGGAPVYWVPWAHYTTEVVEAYQRQGQPVKVVDDPMDMQPVVAAYRTFQAQGETLSPKVYNVAKKALLITLALRSTYTHTANPLARDAEEPWPASTVVREVPYELPQDVAAELLDPEAVTDSWAAAKTDMDLLNEALELVDEYADGPDPLLEKALQQAIAGQRDVLTLVDPLSRYTYTPSFRVRHVTLQPTGWDAEYLRGCTWLEHDPRETEDRKITRRQARMLAKAAYQPGKFGIDAFGHPVLVDDPQSKRGRTNLVVLWPTRYVGAVPLPYDVRLVAVEEGGDRPVYLVRHNTMIGLLPHKTGDQWNFGYGGGGPDALARDIQAFAAGIGEHLDRKIADAATGSAVTGNLDINVDQLIGRAK</sequence>
<proteinExistence type="predicted"/>
<organism evidence="1 2">
    <name type="scientific">Kocuria flava</name>
    <dbReference type="NCBI Taxonomy" id="446860"/>
    <lineage>
        <taxon>Bacteria</taxon>
        <taxon>Bacillati</taxon>
        <taxon>Actinomycetota</taxon>
        <taxon>Actinomycetes</taxon>
        <taxon>Micrococcales</taxon>
        <taxon>Micrococcaceae</taxon>
        <taxon>Kocuria</taxon>
    </lineage>
</organism>
<protein>
    <submittedName>
        <fullName evidence="1">Uncharacterized protein</fullName>
    </submittedName>
</protein>
<dbReference type="EMBL" id="LOMZ01000001">
    <property type="protein sequence ID" value="PLC11641.1"/>
    <property type="molecule type" value="Genomic_DNA"/>
</dbReference>
<name>A0A2N4T077_9MICC</name>
<dbReference type="AlphaFoldDB" id="A0A2N4T077"/>
<evidence type="ECO:0000313" key="1">
    <source>
        <dbReference type="EMBL" id="PLC11641.1"/>
    </source>
</evidence>
<dbReference type="Proteomes" id="UP000234632">
    <property type="component" value="Unassembled WGS sequence"/>
</dbReference>
<gene>
    <name evidence="1" type="ORF">AUQ48_04500</name>
</gene>